<dbReference type="EMBL" id="BMKS01000001">
    <property type="protein sequence ID" value="GGG17244.1"/>
    <property type="molecule type" value="Genomic_DNA"/>
</dbReference>
<accession>A0A8J3EAJ9</accession>
<feature type="region of interest" description="Disordered" evidence="1">
    <location>
        <begin position="95"/>
        <end position="115"/>
    </location>
</feature>
<dbReference type="AlphaFoldDB" id="A0A8J3EAJ9"/>
<evidence type="ECO:0000313" key="2">
    <source>
        <dbReference type="EMBL" id="GGG17244.1"/>
    </source>
</evidence>
<evidence type="ECO:0000313" key="3">
    <source>
        <dbReference type="Proteomes" id="UP000597507"/>
    </source>
</evidence>
<protein>
    <submittedName>
        <fullName evidence="2">Uncharacterized protein</fullName>
    </submittedName>
</protein>
<dbReference type="Proteomes" id="UP000597507">
    <property type="component" value="Unassembled WGS sequence"/>
</dbReference>
<name>A0A8J3EAJ9_9PROT</name>
<sequence length="157" mass="16364">MGSAGGGGGTAARRVTVTLAMAHGPAFPEGSPEHRYELRVILDSRGALDPGAWAADPEPWPARRLWPGEPERRGDVQYDPDSGWSLRLFGGAAAPGEGGGRIAGQASGEAEPGAAADLSDAPLQQFLQVPGTMRPGEYLLITEPDGREYGYRIVGVG</sequence>
<comment type="caution">
    <text evidence="2">The sequence shown here is derived from an EMBL/GenBank/DDBJ whole genome shotgun (WGS) entry which is preliminary data.</text>
</comment>
<keyword evidence="3" id="KW-1185">Reference proteome</keyword>
<gene>
    <name evidence="2" type="ORF">GCM10010964_01880</name>
</gene>
<organism evidence="2 3">
    <name type="scientific">Caldovatus sediminis</name>
    <dbReference type="NCBI Taxonomy" id="2041189"/>
    <lineage>
        <taxon>Bacteria</taxon>
        <taxon>Pseudomonadati</taxon>
        <taxon>Pseudomonadota</taxon>
        <taxon>Alphaproteobacteria</taxon>
        <taxon>Acetobacterales</taxon>
        <taxon>Roseomonadaceae</taxon>
        <taxon>Caldovatus</taxon>
    </lineage>
</organism>
<dbReference type="RefSeq" id="WP_188897502.1">
    <property type="nucleotide sequence ID" value="NZ_BMKS01000001.1"/>
</dbReference>
<proteinExistence type="predicted"/>
<reference evidence="2 3" key="1">
    <citation type="journal article" date="2014" name="Int. J. Syst. Evol. Microbiol.">
        <title>Complete genome sequence of Corynebacterium casei LMG S-19264T (=DSM 44701T), isolated from a smear-ripened cheese.</title>
        <authorList>
            <consortium name="US DOE Joint Genome Institute (JGI-PGF)"/>
            <person name="Walter F."/>
            <person name="Albersmeier A."/>
            <person name="Kalinowski J."/>
            <person name="Ruckert C."/>
        </authorList>
    </citation>
    <scope>NUCLEOTIDE SEQUENCE [LARGE SCALE GENOMIC DNA]</scope>
    <source>
        <strain evidence="2 3">CGMCC 1.16330</strain>
    </source>
</reference>
<evidence type="ECO:0000256" key="1">
    <source>
        <dbReference type="SAM" id="MobiDB-lite"/>
    </source>
</evidence>